<sequence>MWLGTHQECVGSSPKVSGVYQDGAREFARRRPRLVGRLSRVAEKFAGNNGPRSSLDIGPGLDDTVGPRWEFAKRIVEGIRKLAGNMSGDHRKKTRRLAARMSEATGLVGVRS</sequence>
<organism evidence="1 2">
    <name type="scientific">Ensete ventricosum</name>
    <name type="common">Abyssinian banana</name>
    <name type="synonym">Musa ensete</name>
    <dbReference type="NCBI Taxonomy" id="4639"/>
    <lineage>
        <taxon>Eukaryota</taxon>
        <taxon>Viridiplantae</taxon>
        <taxon>Streptophyta</taxon>
        <taxon>Embryophyta</taxon>
        <taxon>Tracheophyta</taxon>
        <taxon>Spermatophyta</taxon>
        <taxon>Magnoliopsida</taxon>
        <taxon>Liliopsida</taxon>
        <taxon>Zingiberales</taxon>
        <taxon>Musaceae</taxon>
        <taxon>Ensete</taxon>
    </lineage>
</organism>
<reference evidence="1 2" key="1">
    <citation type="journal article" date="2014" name="Agronomy (Basel)">
        <title>A Draft Genome Sequence for Ensete ventricosum, the Drought-Tolerant Tree Against Hunger.</title>
        <authorList>
            <person name="Harrison J."/>
            <person name="Moore K.A."/>
            <person name="Paszkiewicz K."/>
            <person name="Jones T."/>
            <person name="Grant M."/>
            <person name="Ambacheew D."/>
            <person name="Muzemil S."/>
            <person name="Studholme D.J."/>
        </authorList>
    </citation>
    <scope>NUCLEOTIDE SEQUENCE [LARGE SCALE GENOMIC DNA]</scope>
</reference>
<evidence type="ECO:0000313" key="1">
    <source>
        <dbReference type="EMBL" id="RRT48855.1"/>
    </source>
</evidence>
<evidence type="ECO:0000313" key="2">
    <source>
        <dbReference type="Proteomes" id="UP000287651"/>
    </source>
</evidence>
<gene>
    <name evidence="1" type="ORF">B296_00018542</name>
</gene>
<protein>
    <submittedName>
        <fullName evidence="1">Uncharacterized protein</fullName>
    </submittedName>
</protein>
<accession>A0A426YAV1</accession>
<proteinExistence type="predicted"/>
<dbReference type="EMBL" id="AMZH03013691">
    <property type="protein sequence ID" value="RRT48855.1"/>
    <property type="molecule type" value="Genomic_DNA"/>
</dbReference>
<name>A0A426YAV1_ENSVE</name>
<dbReference type="AlphaFoldDB" id="A0A426YAV1"/>
<comment type="caution">
    <text evidence="1">The sequence shown here is derived from an EMBL/GenBank/DDBJ whole genome shotgun (WGS) entry which is preliminary data.</text>
</comment>
<dbReference type="Proteomes" id="UP000287651">
    <property type="component" value="Unassembled WGS sequence"/>
</dbReference>